<keyword evidence="3" id="KW-1185">Reference proteome</keyword>
<dbReference type="RefSeq" id="WP_020645917.1">
    <property type="nucleotide sequence ID" value="NZ_QHHU01000028.1"/>
</dbReference>
<name>A0A428WHZ0_AMYBA</name>
<protein>
    <submittedName>
        <fullName evidence="2">Uncharacterized protein</fullName>
    </submittedName>
</protein>
<feature type="transmembrane region" description="Helical" evidence="1">
    <location>
        <begin position="27"/>
        <end position="44"/>
    </location>
</feature>
<dbReference type="AlphaFoldDB" id="A0A428WHZ0"/>
<dbReference type="Proteomes" id="UP000286716">
    <property type="component" value="Unassembled WGS sequence"/>
</dbReference>
<keyword evidence="1" id="KW-0472">Membrane</keyword>
<keyword evidence="1" id="KW-1133">Transmembrane helix</keyword>
<evidence type="ECO:0000313" key="3">
    <source>
        <dbReference type="Proteomes" id="UP000286716"/>
    </source>
</evidence>
<evidence type="ECO:0000313" key="2">
    <source>
        <dbReference type="EMBL" id="RSM42680.1"/>
    </source>
</evidence>
<comment type="caution">
    <text evidence="2">The sequence shown here is derived from an EMBL/GenBank/DDBJ whole genome shotgun (WGS) entry which is preliminary data.</text>
</comment>
<dbReference type="EMBL" id="QHHU01000028">
    <property type="protein sequence ID" value="RSM42680.1"/>
    <property type="molecule type" value="Genomic_DNA"/>
</dbReference>
<evidence type="ECO:0000256" key="1">
    <source>
        <dbReference type="SAM" id="Phobius"/>
    </source>
</evidence>
<sequence>MIVLFLMVAGGIALVIAGIVQGHPATAIFGGVLLAFLLWGMTGGRSGGDADSGDAGDGDA</sequence>
<organism evidence="2 3">
    <name type="scientific">Amycolatopsis balhimycina DSM 5908</name>
    <dbReference type="NCBI Taxonomy" id="1081091"/>
    <lineage>
        <taxon>Bacteria</taxon>
        <taxon>Bacillati</taxon>
        <taxon>Actinomycetota</taxon>
        <taxon>Actinomycetes</taxon>
        <taxon>Pseudonocardiales</taxon>
        <taxon>Pseudonocardiaceae</taxon>
        <taxon>Amycolatopsis</taxon>
    </lineage>
</organism>
<keyword evidence="1" id="KW-0812">Transmembrane</keyword>
<reference evidence="2 3" key="1">
    <citation type="submission" date="2018-05" db="EMBL/GenBank/DDBJ databases">
        <title>Evolution of GPA BGCs.</title>
        <authorList>
            <person name="Waglechner N."/>
            <person name="Wright G.D."/>
        </authorList>
    </citation>
    <scope>NUCLEOTIDE SEQUENCE [LARGE SCALE GENOMIC DNA]</scope>
    <source>
        <strain evidence="2 3">DSM 5908</strain>
    </source>
</reference>
<accession>A0A428WHZ0</accession>
<proteinExistence type="predicted"/>
<gene>
    <name evidence="2" type="ORF">DMA12_20890</name>
</gene>